<sequence length="276" mass="30067">MCWISSFNQYFSSVRMILDGRMVIPVSARPNIWNSTLPAQETELADQEMDRTTTLFSYDEGQYLSEDEDGAKEQARKDTLKLQEEAMRCAQSLEDTEGLEEVAMFSDKMLSYGSGFGSFRSAPGDHFLVASSNGTQADDAEEERLVSASSATSPAWYRGDLSSHCGRGCCGSPWQTYTPTRSLLGGVEYIEEELLSAKKPWRGNSASQSSRDLVSASAVQSLLVAKLKQRSGMGCGGSSDSGTSVSSIVQEILAREISEQTAIVLQALEQAQHSSF</sequence>
<keyword evidence="2" id="KW-1185">Reference proteome</keyword>
<name>D8R6I5_SELML</name>
<dbReference type="EMBL" id="GL377572">
    <property type="protein sequence ID" value="EFJ32681.1"/>
    <property type="molecule type" value="Genomic_DNA"/>
</dbReference>
<evidence type="ECO:0000313" key="1">
    <source>
        <dbReference type="EMBL" id="EFJ32681.1"/>
    </source>
</evidence>
<reference evidence="1 2" key="1">
    <citation type="journal article" date="2011" name="Science">
        <title>The Selaginella genome identifies genetic changes associated with the evolution of vascular plants.</title>
        <authorList>
            <person name="Banks J.A."/>
            <person name="Nishiyama T."/>
            <person name="Hasebe M."/>
            <person name="Bowman J.L."/>
            <person name="Gribskov M."/>
            <person name="dePamphilis C."/>
            <person name="Albert V.A."/>
            <person name="Aono N."/>
            <person name="Aoyama T."/>
            <person name="Ambrose B.A."/>
            <person name="Ashton N.W."/>
            <person name="Axtell M.J."/>
            <person name="Barker E."/>
            <person name="Barker M.S."/>
            <person name="Bennetzen J.L."/>
            <person name="Bonawitz N.D."/>
            <person name="Chapple C."/>
            <person name="Cheng C."/>
            <person name="Correa L.G."/>
            <person name="Dacre M."/>
            <person name="DeBarry J."/>
            <person name="Dreyer I."/>
            <person name="Elias M."/>
            <person name="Engstrom E.M."/>
            <person name="Estelle M."/>
            <person name="Feng L."/>
            <person name="Finet C."/>
            <person name="Floyd S.K."/>
            <person name="Frommer W.B."/>
            <person name="Fujita T."/>
            <person name="Gramzow L."/>
            <person name="Gutensohn M."/>
            <person name="Harholt J."/>
            <person name="Hattori M."/>
            <person name="Heyl A."/>
            <person name="Hirai T."/>
            <person name="Hiwatashi Y."/>
            <person name="Ishikawa M."/>
            <person name="Iwata M."/>
            <person name="Karol K.G."/>
            <person name="Koehler B."/>
            <person name="Kolukisaoglu U."/>
            <person name="Kubo M."/>
            <person name="Kurata T."/>
            <person name="Lalonde S."/>
            <person name="Li K."/>
            <person name="Li Y."/>
            <person name="Litt A."/>
            <person name="Lyons E."/>
            <person name="Manning G."/>
            <person name="Maruyama T."/>
            <person name="Michael T.P."/>
            <person name="Mikami K."/>
            <person name="Miyazaki S."/>
            <person name="Morinaga S."/>
            <person name="Murata T."/>
            <person name="Mueller-Roeber B."/>
            <person name="Nelson D.R."/>
            <person name="Obara M."/>
            <person name="Oguri Y."/>
            <person name="Olmstead R.G."/>
            <person name="Onodera N."/>
            <person name="Petersen B.L."/>
            <person name="Pils B."/>
            <person name="Prigge M."/>
            <person name="Rensing S.A."/>
            <person name="Riano-Pachon D.M."/>
            <person name="Roberts A.W."/>
            <person name="Sato Y."/>
            <person name="Scheller H.V."/>
            <person name="Schulz B."/>
            <person name="Schulz C."/>
            <person name="Shakirov E.V."/>
            <person name="Shibagaki N."/>
            <person name="Shinohara N."/>
            <person name="Shippen D.E."/>
            <person name="Soerensen I."/>
            <person name="Sotooka R."/>
            <person name="Sugimoto N."/>
            <person name="Sugita M."/>
            <person name="Sumikawa N."/>
            <person name="Tanurdzic M."/>
            <person name="Theissen G."/>
            <person name="Ulvskov P."/>
            <person name="Wakazuki S."/>
            <person name="Weng J.K."/>
            <person name="Willats W.W."/>
            <person name="Wipf D."/>
            <person name="Wolf P.G."/>
            <person name="Yang L."/>
            <person name="Zimmer A.D."/>
            <person name="Zhu Q."/>
            <person name="Mitros T."/>
            <person name="Hellsten U."/>
            <person name="Loque D."/>
            <person name="Otillar R."/>
            <person name="Salamov A."/>
            <person name="Schmutz J."/>
            <person name="Shapiro H."/>
            <person name="Lindquist E."/>
            <person name="Lucas S."/>
            <person name="Rokhsar D."/>
            <person name="Grigoriev I.V."/>
        </authorList>
    </citation>
    <scope>NUCLEOTIDE SEQUENCE [LARGE SCALE GENOMIC DNA]</scope>
</reference>
<dbReference type="Gramene" id="EFJ32681">
    <property type="protein sequence ID" value="EFJ32681"/>
    <property type="gene ID" value="SELMODRAFT_439622"/>
</dbReference>
<dbReference type="HOGENOM" id="CLU_1009713_0_0_1"/>
<dbReference type="InParanoid" id="D8R6I5"/>
<dbReference type="Proteomes" id="UP000001514">
    <property type="component" value="Unassembled WGS sequence"/>
</dbReference>
<accession>D8R6I5</accession>
<gene>
    <name evidence="1" type="ORF">SELMODRAFT_439622</name>
</gene>
<proteinExistence type="predicted"/>
<dbReference type="KEGG" id="smo:SELMODRAFT_439622"/>
<evidence type="ECO:0000313" key="2">
    <source>
        <dbReference type="Proteomes" id="UP000001514"/>
    </source>
</evidence>
<dbReference type="AlphaFoldDB" id="D8R6I5"/>
<protein>
    <submittedName>
        <fullName evidence="1">Uncharacterized protein</fullName>
    </submittedName>
</protein>
<organism evidence="2">
    <name type="scientific">Selaginella moellendorffii</name>
    <name type="common">Spikemoss</name>
    <dbReference type="NCBI Taxonomy" id="88036"/>
    <lineage>
        <taxon>Eukaryota</taxon>
        <taxon>Viridiplantae</taxon>
        <taxon>Streptophyta</taxon>
        <taxon>Embryophyta</taxon>
        <taxon>Tracheophyta</taxon>
        <taxon>Lycopodiopsida</taxon>
        <taxon>Selaginellales</taxon>
        <taxon>Selaginellaceae</taxon>
        <taxon>Selaginella</taxon>
    </lineage>
</organism>